<protein>
    <recommendedName>
        <fullName evidence="1">Aspartyl/Glutamyl-tRNA(Gln) amidotransferase subunit B/E catalytic domain-containing protein</fullName>
    </recommendedName>
</protein>
<keyword evidence="3" id="KW-1185">Reference proteome</keyword>
<name>A0AAV0AX18_PHAPC</name>
<dbReference type="SUPFAM" id="SSF55931">
    <property type="entry name" value="Glutamine synthetase/guanido kinase"/>
    <property type="match status" value="1"/>
</dbReference>
<dbReference type="PROSITE" id="PS01234">
    <property type="entry name" value="GATB"/>
    <property type="match status" value="1"/>
</dbReference>
<gene>
    <name evidence="2" type="ORF">PPACK8108_LOCUS7914</name>
</gene>
<evidence type="ECO:0000259" key="1">
    <source>
        <dbReference type="Pfam" id="PF02934"/>
    </source>
</evidence>
<reference evidence="2" key="1">
    <citation type="submission" date="2022-06" db="EMBL/GenBank/DDBJ databases">
        <authorList>
            <consortium name="SYNGENTA / RWTH Aachen University"/>
        </authorList>
    </citation>
    <scope>NUCLEOTIDE SEQUENCE</scope>
</reference>
<accession>A0AAV0AX18</accession>
<comment type="caution">
    <text evidence="2">The sequence shown here is derived from an EMBL/GenBank/DDBJ whole genome shotgun (WGS) entry which is preliminary data.</text>
</comment>
<dbReference type="GO" id="GO:0016884">
    <property type="term" value="F:carbon-nitrogen ligase activity, with glutamine as amido-N-donor"/>
    <property type="evidence" value="ECO:0007669"/>
    <property type="project" value="InterPro"/>
</dbReference>
<feature type="domain" description="Aspartyl/Glutamyl-tRNA(Gln) amidotransferase subunit B/E catalytic" evidence="1">
    <location>
        <begin position="2"/>
        <end position="53"/>
    </location>
</feature>
<proteinExistence type="predicted"/>
<dbReference type="InterPro" id="IPR017958">
    <property type="entry name" value="Gln-tRNA_amidoTrfase_suB_CS"/>
</dbReference>
<dbReference type="AlphaFoldDB" id="A0AAV0AX18"/>
<dbReference type="Proteomes" id="UP001153365">
    <property type="component" value="Unassembled WGS sequence"/>
</dbReference>
<sequence>MTLIDLNRSVVGLIEIVSEPVLKPSKEGSSFFRELQALLRFFGISKVNRVEGQHLERDVRSRTMTRRYILERPD</sequence>
<dbReference type="EMBL" id="CALTRL010001575">
    <property type="protein sequence ID" value="CAH7673057.1"/>
    <property type="molecule type" value="Genomic_DNA"/>
</dbReference>
<evidence type="ECO:0000313" key="2">
    <source>
        <dbReference type="EMBL" id="CAH7673057.1"/>
    </source>
</evidence>
<organism evidence="2 3">
    <name type="scientific">Phakopsora pachyrhizi</name>
    <name type="common">Asian soybean rust disease fungus</name>
    <dbReference type="NCBI Taxonomy" id="170000"/>
    <lineage>
        <taxon>Eukaryota</taxon>
        <taxon>Fungi</taxon>
        <taxon>Dikarya</taxon>
        <taxon>Basidiomycota</taxon>
        <taxon>Pucciniomycotina</taxon>
        <taxon>Pucciniomycetes</taxon>
        <taxon>Pucciniales</taxon>
        <taxon>Phakopsoraceae</taxon>
        <taxon>Phakopsora</taxon>
    </lineage>
</organism>
<dbReference type="InterPro" id="IPR014746">
    <property type="entry name" value="Gln_synth/guanido_kin_cat_dom"/>
</dbReference>
<dbReference type="Pfam" id="PF02934">
    <property type="entry name" value="GatB_N"/>
    <property type="match status" value="1"/>
</dbReference>
<dbReference type="InterPro" id="IPR006075">
    <property type="entry name" value="Asn/Gln-tRNA_Trfase_suB/E_cat"/>
</dbReference>
<evidence type="ECO:0000313" key="3">
    <source>
        <dbReference type="Proteomes" id="UP001153365"/>
    </source>
</evidence>